<dbReference type="AlphaFoldDB" id="A0A9W6FUZ2"/>
<reference evidence="6" key="1">
    <citation type="submission" date="2022-12" db="EMBL/GenBank/DDBJ databases">
        <title>Reference genome sequencing for broad-spectrum identification of bacterial and archaeal isolates by mass spectrometry.</title>
        <authorList>
            <person name="Sekiguchi Y."/>
            <person name="Tourlousse D.M."/>
        </authorList>
    </citation>
    <scope>NUCLEOTIDE SEQUENCE</scope>
    <source>
        <strain evidence="6">ASRB1</strain>
    </source>
</reference>
<evidence type="ECO:0000313" key="7">
    <source>
        <dbReference type="Proteomes" id="UP001144372"/>
    </source>
</evidence>
<gene>
    <name evidence="6" type="ORF">DAMNIGENAA_28280</name>
</gene>
<comment type="caution">
    <text evidence="6">The sequence shown here is derived from an EMBL/GenBank/DDBJ whole genome shotgun (WGS) entry which is preliminary data.</text>
</comment>
<dbReference type="Pfam" id="PF01613">
    <property type="entry name" value="Flavin_Reduct"/>
    <property type="match status" value="1"/>
</dbReference>
<evidence type="ECO:0000256" key="4">
    <source>
        <dbReference type="ARBA" id="ARBA00038054"/>
    </source>
</evidence>
<dbReference type="Gene3D" id="2.30.110.10">
    <property type="entry name" value="Electron Transport, Fmn-binding Protein, Chain A"/>
    <property type="match status" value="1"/>
</dbReference>
<protein>
    <recommendedName>
        <fullName evidence="5">Flavin reductase like domain-containing protein</fullName>
    </recommendedName>
</protein>
<accession>A0A9W6FUZ2</accession>
<evidence type="ECO:0000259" key="5">
    <source>
        <dbReference type="SMART" id="SM00903"/>
    </source>
</evidence>
<comment type="similarity">
    <text evidence="4">Belongs to the flavoredoxin family.</text>
</comment>
<dbReference type="PANTHER" id="PTHR33798">
    <property type="entry name" value="FLAVOPROTEIN OXYGENASE"/>
    <property type="match status" value="1"/>
</dbReference>
<dbReference type="PANTHER" id="PTHR33798:SF5">
    <property type="entry name" value="FLAVIN REDUCTASE LIKE DOMAIN-CONTAINING PROTEIN"/>
    <property type="match status" value="1"/>
</dbReference>
<evidence type="ECO:0000256" key="3">
    <source>
        <dbReference type="ARBA" id="ARBA00022643"/>
    </source>
</evidence>
<evidence type="ECO:0000256" key="1">
    <source>
        <dbReference type="ARBA" id="ARBA00001917"/>
    </source>
</evidence>
<dbReference type="GO" id="GO:0016646">
    <property type="term" value="F:oxidoreductase activity, acting on the CH-NH group of donors, NAD or NADP as acceptor"/>
    <property type="evidence" value="ECO:0007669"/>
    <property type="project" value="UniProtKB-ARBA"/>
</dbReference>
<dbReference type="InterPro" id="IPR002563">
    <property type="entry name" value="Flavin_Rdtase-like_dom"/>
</dbReference>
<organism evidence="6 7">
    <name type="scientific">Desulforhabdus amnigena</name>
    <dbReference type="NCBI Taxonomy" id="40218"/>
    <lineage>
        <taxon>Bacteria</taxon>
        <taxon>Pseudomonadati</taxon>
        <taxon>Thermodesulfobacteriota</taxon>
        <taxon>Syntrophobacteria</taxon>
        <taxon>Syntrophobacterales</taxon>
        <taxon>Syntrophobacteraceae</taxon>
        <taxon>Desulforhabdus</taxon>
    </lineage>
</organism>
<dbReference type="SUPFAM" id="SSF50475">
    <property type="entry name" value="FMN-binding split barrel"/>
    <property type="match status" value="1"/>
</dbReference>
<feature type="domain" description="Flavin reductase like" evidence="5">
    <location>
        <begin position="10"/>
        <end position="156"/>
    </location>
</feature>
<dbReference type="InterPro" id="IPR012349">
    <property type="entry name" value="Split_barrel_FMN-bd"/>
</dbReference>
<dbReference type="Proteomes" id="UP001144372">
    <property type="component" value="Unassembled WGS sequence"/>
</dbReference>
<proteinExistence type="inferred from homology"/>
<keyword evidence="3" id="KW-0288">FMN</keyword>
<sequence length="201" mass="22628">MVMTPHKREFAFPGLVVFISTQDEQGVRNVAPYSNLMPILRPTDLVCVASWHKRDTLRNIRKTGEFVLNVPPVEMVKHVIPTAKHYPPETDEFVVAGLTPKASKTVKPPGIEGCLAWMECSLVRQHIEKEYVLIIGKVKRLEMQEDLLDAAGGFDPHKADPLMVLLNNSGMRFVTVKDTGYTEPYGAMFPDGKDRLAHLYK</sequence>
<evidence type="ECO:0000256" key="2">
    <source>
        <dbReference type="ARBA" id="ARBA00022630"/>
    </source>
</evidence>
<evidence type="ECO:0000313" key="6">
    <source>
        <dbReference type="EMBL" id="GLI35395.1"/>
    </source>
</evidence>
<keyword evidence="2" id="KW-0285">Flavoprotein</keyword>
<name>A0A9W6FUZ2_9BACT</name>
<comment type="cofactor">
    <cofactor evidence="1">
        <name>FMN</name>
        <dbReference type="ChEBI" id="CHEBI:58210"/>
    </cofactor>
</comment>
<dbReference type="SMART" id="SM00903">
    <property type="entry name" value="Flavin_Reduct"/>
    <property type="match status" value="1"/>
</dbReference>
<dbReference type="GO" id="GO:0010181">
    <property type="term" value="F:FMN binding"/>
    <property type="evidence" value="ECO:0007669"/>
    <property type="project" value="InterPro"/>
</dbReference>
<keyword evidence="7" id="KW-1185">Reference proteome</keyword>
<dbReference type="EMBL" id="BSDR01000001">
    <property type="protein sequence ID" value="GLI35395.1"/>
    <property type="molecule type" value="Genomic_DNA"/>
</dbReference>